<keyword evidence="3" id="KW-1185">Reference proteome</keyword>
<feature type="compositionally biased region" description="Basic and acidic residues" evidence="1">
    <location>
        <begin position="105"/>
        <end position="129"/>
    </location>
</feature>
<feature type="region of interest" description="Disordered" evidence="1">
    <location>
        <begin position="93"/>
        <end position="149"/>
    </location>
</feature>
<dbReference type="AlphaFoldDB" id="A0AAN8E931"/>
<feature type="region of interest" description="Disordered" evidence="1">
    <location>
        <begin position="38"/>
        <end position="71"/>
    </location>
</feature>
<comment type="caution">
    <text evidence="2">The sequence shown here is derived from an EMBL/GenBank/DDBJ whole genome shotgun (WGS) entry which is preliminary data.</text>
</comment>
<sequence length="171" mass="19378">MTNRQRDLERARRFHARKAFEASLAKLKDTGALPELEELSVVRDRSRSPSRMDLPEPTVERNMTRDTREAADEDLGMRILLDEIPPVVAGEQKISKAAKRKYRQREKLQSLARRSDAADGQNEGHHDGNEVVDIEGADGQNGVVDDGGLRWDQAADMRRKFVSLEIQSKTQ</sequence>
<evidence type="ECO:0000313" key="2">
    <source>
        <dbReference type="EMBL" id="KAK5949314.1"/>
    </source>
</evidence>
<evidence type="ECO:0000256" key="1">
    <source>
        <dbReference type="SAM" id="MobiDB-lite"/>
    </source>
</evidence>
<reference evidence="2 3" key="1">
    <citation type="submission" date="2022-12" db="EMBL/GenBank/DDBJ databases">
        <title>Genomic features and morphological characterization of a novel Knufia sp. strain isolated from spacecraft assembly facility.</title>
        <authorList>
            <person name="Teixeira M."/>
            <person name="Chander A.M."/>
            <person name="Stajich J.E."/>
            <person name="Venkateswaran K."/>
        </authorList>
    </citation>
    <scope>NUCLEOTIDE SEQUENCE [LARGE SCALE GENOMIC DNA]</scope>
    <source>
        <strain evidence="2 3">FJI-L2-BK-P2</strain>
    </source>
</reference>
<evidence type="ECO:0000313" key="3">
    <source>
        <dbReference type="Proteomes" id="UP001316803"/>
    </source>
</evidence>
<proteinExistence type="predicted"/>
<accession>A0AAN8E931</accession>
<feature type="compositionally biased region" description="Basic and acidic residues" evidence="1">
    <location>
        <begin position="58"/>
        <end position="70"/>
    </location>
</feature>
<dbReference type="Proteomes" id="UP001316803">
    <property type="component" value="Unassembled WGS sequence"/>
</dbReference>
<dbReference type="EMBL" id="JAKLMC020000037">
    <property type="protein sequence ID" value="KAK5949314.1"/>
    <property type="molecule type" value="Genomic_DNA"/>
</dbReference>
<protein>
    <submittedName>
        <fullName evidence="2">Uncharacterized protein</fullName>
    </submittedName>
</protein>
<name>A0AAN8E931_9EURO</name>
<organism evidence="2 3">
    <name type="scientific">Knufia fluminis</name>
    <dbReference type="NCBI Taxonomy" id="191047"/>
    <lineage>
        <taxon>Eukaryota</taxon>
        <taxon>Fungi</taxon>
        <taxon>Dikarya</taxon>
        <taxon>Ascomycota</taxon>
        <taxon>Pezizomycotina</taxon>
        <taxon>Eurotiomycetes</taxon>
        <taxon>Chaetothyriomycetidae</taxon>
        <taxon>Chaetothyriales</taxon>
        <taxon>Trichomeriaceae</taxon>
        <taxon>Knufia</taxon>
    </lineage>
</organism>
<gene>
    <name evidence="2" type="ORF">OHC33_009667</name>
</gene>